<keyword evidence="3" id="KW-0809">Transit peptide</keyword>
<dbReference type="EMBL" id="AP013035">
    <property type="protein sequence ID" value="BAT71767.1"/>
    <property type="molecule type" value="Genomic_DNA"/>
</dbReference>
<proteinExistence type="inferred from homology"/>
<keyword evidence="7" id="KW-0413">Isomerase</keyword>
<name>A0A0S3QTY2_THET7</name>
<reference evidence="8" key="1">
    <citation type="journal article" date="2018" name="Science">
        <title>A primordial and reversible TCA cycle in a facultatively chemolithoautotrophic thermophile.</title>
        <authorList>
            <person name="Nunoura T."/>
            <person name="Chikaraishi Y."/>
            <person name="Izaki R."/>
            <person name="Suwa T."/>
            <person name="Sato T."/>
            <person name="Harada T."/>
            <person name="Mori K."/>
            <person name="Kato Y."/>
            <person name="Miyazaki M."/>
            <person name="Shimamura S."/>
            <person name="Yanagawa K."/>
            <person name="Shuto A."/>
            <person name="Ohkouchi N."/>
            <person name="Fujita N."/>
            <person name="Takaki Y."/>
            <person name="Atomi H."/>
            <person name="Takai K."/>
        </authorList>
    </citation>
    <scope>NUCLEOTIDE SEQUENCE [LARGE SCALE GENOMIC DNA]</scope>
    <source>
        <strain evidence="8">DSM 17441 / JCM 13301 / NBRC 103674 / ABI70S6</strain>
    </source>
</reference>
<comment type="function">
    <text evidence="5">May play a role in fatty acid biosynthesis and insulin sensitivity.</text>
</comment>
<dbReference type="InterPro" id="IPR052377">
    <property type="entry name" value="Mitochondrial_ECH-domain"/>
</dbReference>
<evidence type="ECO:0000256" key="5">
    <source>
        <dbReference type="ARBA" id="ARBA00037410"/>
    </source>
</evidence>
<dbReference type="GO" id="GO:0006631">
    <property type="term" value="P:fatty acid metabolic process"/>
    <property type="evidence" value="ECO:0007669"/>
    <property type="project" value="UniProtKB-KW"/>
</dbReference>
<dbReference type="KEGG" id="ttk:TST_0969"/>
<dbReference type="AlphaFoldDB" id="A0A0S3QTY2"/>
<dbReference type="PANTHER" id="PTHR43602:SF1">
    <property type="entry name" value="ENOYL-COA HYDRATASE DOMAIN-CONTAINING PROTEIN 3, MITOCHONDRIAL"/>
    <property type="match status" value="1"/>
</dbReference>
<dbReference type="CDD" id="cd06558">
    <property type="entry name" value="crotonase-like"/>
    <property type="match status" value="1"/>
</dbReference>
<organism evidence="7 8">
    <name type="scientific">Thermosulfidibacter takaii (strain DSM 17441 / JCM 13301 / NBRC 103674 / ABI70S6)</name>
    <dbReference type="NCBI Taxonomy" id="1298851"/>
    <lineage>
        <taxon>Bacteria</taxon>
        <taxon>Pseudomonadati</taxon>
        <taxon>Thermosulfidibacterota</taxon>
        <taxon>Thermosulfidibacteria</taxon>
        <taxon>Thermosulfidibacterales</taxon>
        <taxon>Thermosulfidibacteraceae</taxon>
    </lineage>
</organism>
<dbReference type="PATRIC" id="fig|1298851.3.peg.1008"/>
<evidence type="ECO:0000256" key="2">
    <source>
        <dbReference type="ARBA" id="ARBA00022832"/>
    </source>
</evidence>
<accession>A0A0S3QTY2</accession>
<dbReference type="PANTHER" id="PTHR43602">
    <property type="match status" value="1"/>
</dbReference>
<dbReference type="NCBIfam" id="NF006008">
    <property type="entry name" value="PRK08139.1"/>
    <property type="match status" value="1"/>
</dbReference>
<dbReference type="InterPro" id="IPR001753">
    <property type="entry name" value="Enoyl-CoA_hydra/iso"/>
</dbReference>
<evidence type="ECO:0000256" key="4">
    <source>
        <dbReference type="ARBA" id="ARBA00023098"/>
    </source>
</evidence>
<keyword evidence="8" id="KW-1185">Reference proteome</keyword>
<comment type="similarity">
    <text evidence="1">Belongs to the enoyl-CoA hydratase/isomerase family.</text>
</comment>
<keyword evidence="4" id="KW-0443">Lipid metabolism</keyword>
<dbReference type="Pfam" id="PF00378">
    <property type="entry name" value="ECH_1"/>
    <property type="match status" value="1"/>
</dbReference>
<dbReference type="STRING" id="1298851.TST_0969"/>
<dbReference type="Gene3D" id="1.10.12.10">
    <property type="entry name" value="Lyase 2-enoyl-coa Hydratase, Chain A, domain 2"/>
    <property type="match status" value="1"/>
</dbReference>
<evidence type="ECO:0000256" key="6">
    <source>
        <dbReference type="ARBA" id="ARBA00040545"/>
    </source>
</evidence>
<gene>
    <name evidence="7" type="ORF">TST_0969</name>
</gene>
<sequence length="261" mass="29058">MGGDVVSMILYEKRGKIGVITLNNPEKRNALAKSLLIELRKKLLEIGEERKVRVVVIRGAGKVFSSGHDLREVMDDYPLNVLDVFQKCMETMRAIREIPQPVIASVHGVATAAGCQLVAACDMAVAEEGTLFQTPGVKIGLFCSTPAVFVSRAIHRKHAFEMLFTGDFVDAETAFRWGLINRVAPKGKLEEVTMELAEKVAQYSIVVLGIGKRMFYHQLNMEDFTALNYATEVISLNSAAEDAKEGIRAFLEKREPVWKER</sequence>
<dbReference type="Proteomes" id="UP000063234">
    <property type="component" value="Chromosome"/>
</dbReference>
<dbReference type="GO" id="GO:0016853">
    <property type="term" value="F:isomerase activity"/>
    <property type="evidence" value="ECO:0007669"/>
    <property type="project" value="UniProtKB-KW"/>
</dbReference>
<dbReference type="GO" id="GO:0016836">
    <property type="term" value="F:hydro-lyase activity"/>
    <property type="evidence" value="ECO:0007669"/>
    <property type="project" value="TreeGrafter"/>
</dbReference>
<dbReference type="Gene3D" id="3.90.226.10">
    <property type="entry name" value="2-enoyl-CoA Hydratase, Chain A, domain 1"/>
    <property type="match status" value="1"/>
</dbReference>
<dbReference type="SUPFAM" id="SSF52096">
    <property type="entry name" value="ClpP/crotonase"/>
    <property type="match status" value="1"/>
</dbReference>
<keyword evidence="2" id="KW-0276">Fatty acid metabolism</keyword>
<evidence type="ECO:0000256" key="3">
    <source>
        <dbReference type="ARBA" id="ARBA00022946"/>
    </source>
</evidence>
<evidence type="ECO:0000313" key="8">
    <source>
        <dbReference type="Proteomes" id="UP000063234"/>
    </source>
</evidence>
<protein>
    <recommendedName>
        <fullName evidence="6">Enoyl-CoA hydratase domain-containing protein 3, mitochondrial</fullName>
    </recommendedName>
</protein>
<dbReference type="InterPro" id="IPR029045">
    <property type="entry name" value="ClpP/crotonase-like_dom_sf"/>
</dbReference>
<evidence type="ECO:0000256" key="1">
    <source>
        <dbReference type="ARBA" id="ARBA00005254"/>
    </source>
</evidence>
<dbReference type="InterPro" id="IPR014748">
    <property type="entry name" value="Enoyl-CoA_hydra_C"/>
</dbReference>
<evidence type="ECO:0000313" key="7">
    <source>
        <dbReference type="EMBL" id="BAT71767.1"/>
    </source>
</evidence>